<comment type="similarity">
    <text evidence="1">Belongs to the LysR transcriptional regulatory family.</text>
</comment>
<keyword evidence="7" id="KW-1185">Reference proteome</keyword>
<protein>
    <submittedName>
        <fullName evidence="6">DNA-binding transcriptional LysR family regulator</fullName>
    </submittedName>
</protein>
<evidence type="ECO:0000256" key="1">
    <source>
        <dbReference type="ARBA" id="ARBA00009437"/>
    </source>
</evidence>
<reference evidence="6 7" key="1">
    <citation type="submission" date="2024-06" db="EMBL/GenBank/DDBJ databases">
        <title>Sorghum-associated microbial communities from plants grown in Nebraska, USA.</title>
        <authorList>
            <person name="Schachtman D."/>
        </authorList>
    </citation>
    <scope>NUCLEOTIDE SEQUENCE [LARGE SCALE GENOMIC DNA]</scope>
    <source>
        <strain evidence="6 7">2709</strain>
    </source>
</reference>
<accession>A0ABV2QAF3</accession>
<dbReference type="InterPro" id="IPR005119">
    <property type="entry name" value="LysR_subst-bd"/>
</dbReference>
<dbReference type="PROSITE" id="PS50931">
    <property type="entry name" value="HTH_LYSR"/>
    <property type="match status" value="1"/>
</dbReference>
<dbReference type="Gene3D" id="3.40.190.290">
    <property type="match status" value="1"/>
</dbReference>
<evidence type="ECO:0000259" key="5">
    <source>
        <dbReference type="PROSITE" id="PS50931"/>
    </source>
</evidence>
<dbReference type="GO" id="GO:0003677">
    <property type="term" value="F:DNA binding"/>
    <property type="evidence" value="ECO:0007669"/>
    <property type="project" value="UniProtKB-KW"/>
</dbReference>
<gene>
    <name evidence="6" type="ORF">ABIE13_003134</name>
</gene>
<dbReference type="Pfam" id="PF00126">
    <property type="entry name" value="HTH_1"/>
    <property type="match status" value="1"/>
</dbReference>
<dbReference type="SUPFAM" id="SSF53850">
    <property type="entry name" value="Periplasmic binding protein-like II"/>
    <property type="match status" value="1"/>
</dbReference>
<dbReference type="Gene3D" id="1.10.10.10">
    <property type="entry name" value="Winged helix-like DNA-binding domain superfamily/Winged helix DNA-binding domain"/>
    <property type="match status" value="1"/>
</dbReference>
<feature type="domain" description="HTH lysR-type" evidence="5">
    <location>
        <begin position="29"/>
        <end position="81"/>
    </location>
</feature>
<dbReference type="InterPro" id="IPR000847">
    <property type="entry name" value="LysR_HTH_N"/>
</dbReference>
<proteinExistence type="inferred from homology"/>
<organism evidence="6 7">
    <name type="scientific">Ottowia thiooxydans</name>
    <dbReference type="NCBI Taxonomy" id="219182"/>
    <lineage>
        <taxon>Bacteria</taxon>
        <taxon>Pseudomonadati</taxon>
        <taxon>Pseudomonadota</taxon>
        <taxon>Betaproteobacteria</taxon>
        <taxon>Burkholderiales</taxon>
        <taxon>Comamonadaceae</taxon>
        <taxon>Ottowia</taxon>
    </lineage>
</organism>
<evidence type="ECO:0000313" key="6">
    <source>
        <dbReference type="EMBL" id="MET4578018.1"/>
    </source>
</evidence>
<dbReference type="InterPro" id="IPR036388">
    <property type="entry name" value="WH-like_DNA-bd_sf"/>
</dbReference>
<evidence type="ECO:0000256" key="2">
    <source>
        <dbReference type="ARBA" id="ARBA00023015"/>
    </source>
</evidence>
<evidence type="ECO:0000256" key="4">
    <source>
        <dbReference type="ARBA" id="ARBA00023163"/>
    </source>
</evidence>
<name>A0ABV2QAF3_9BURK</name>
<dbReference type="Pfam" id="PF03466">
    <property type="entry name" value="LysR_substrate"/>
    <property type="match status" value="1"/>
</dbReference>
<keyword evidence="3 6" id="KW-0238">DNA-binding</keyword>
<dbReference type="InterPro" id="IPR050950">
    <property type="entry name" value="HTH-type_LysR_regulators"/>
</dbReference>
<sequence length="319" mass="35037">MHCVEDGTKLAGELLNVFYLRYMLQPVSLQYFEAVARNGSIRQACDKLFVAPSAVSRQIVNLEKELSAELFERTPHGMALTAAGEVLLRYVDSINGHLQCARSEIEDLSTLAQGTVRIAATEGTIFDFLPAKVASFIKQHPGIQFKVNTLGTHQITEQVVTDAAEIGLVFGVSSRDDLILRGRVSNSMRVIMRPGHPLAGRDSLAMTDLVGVPMALPDRTFGIRRLVERAAQAAKVPLKIQHESNSLHFIKSLVQNCDVVGFMPRITFAREEVAGSIVSAELRDPVCEQATVDIVTARGHKLSTAARSFLRHLASEEMF</sequence>
<comment type="caution">
    <text evidence="6">The sequence shown here is derived from an EMBL/GenBank/DDBJ whole genome shotgun (WGS) entry which is preliminary data.</text>
</comment>
<keyword evidence="4" id="KW-0804">Transcription</keyword>
<keyword evidence="2" id="KW-0805">Transcription regulation</keyword>
<evidence type="ECO:0000256" key="3">
    <source>
        <dbReference type="ARBA" id="ARBA00023125"/>
    </source>
</evidence>
<dbReference type="EMBL" id="JBEPSH010000006">
    <property type="protein sequence ID" value="MET4578018.1"/>
    <property type="molecule type" value="Genomic_DNA"/>
</dbReference>
<dbReference type="InterPro" id="IPR036390">
    <property type="entry name" value="WH_DNA-bd_sf"/>
</dbReference>
<dbReference type="PANTHER" id="PTHR30419:SF8">
    <property type="entry name" value="NITROGEN ASSIMILATION TRANSCRIPTIONAL ACTIVATOR-RELATED"/>
    <property type="match status" value="1"/>
</dbReference>
<dbReference type="RefSeq" id="WP_354444911.1">
    <property type="nucleotide sequence ID" value="NZ_JBEPSH010000006.1"/>
</dbReference>
<dbReference type="PANTHER" id="PTHR30419">
    <property type="entry name" value="HTH-TYPE TRANSCRIPTIONAL REGULATOR YBHD"/>
    <property type="match status" value="1"/>
</dbReference>
<evidence type="ECO:0000313" key="7">
    <source>
        <dbReference type="Proteomes" id="UP001549320"/>
    </source>
</evidence>
<dbReference type="Proteomes" id="UP001549320">
    <property type="component" value="Unassembled WGS sequence"/>
</dbReference>
<dbReference type="SUPFAM" id="SSF46785">
    <property type="entry name" value="Winged helix' DNA-binding domain"/>
    <property type="match status" value="1"/>
</dbReference>